<dbReference type="InterPro" id="IPR001251">
    <property type="entry name" value="CRAL-TRIO_dom"/>
</dbReference>
<name>U4LRH9_PYROM</name>
<dbReference type="Pfam" id="PF00650">
    <property type="entry name" value="CRAL_TRIO"/>
    <property type="match status" value="1"/>
</dbReference>
<dbReference type="PANTHER" id="PTHR45657:SF1">
    <property type="entry name" value="CRAL-TRIO DOMAIN-CONTAINING PROTEIN YKL091C-RELATED"/>
    <property type="match status" value="1"/>
</dbReference>
<feature type="domain" description="CRAL-TRIO" evidence="2">
    <location>
        <begin position="95"/>
        <end position="265"/>
    </location>
</feature>
<dbReference type="eggNOG" id="KOG1471">
    <property type="taxonomic scope" value="Eukaryota"/>
</dbReference>
<dbReference type="InterPro" id="IPR036273">
    <property type="entry name" value="CRAL/TRIO_N_dom_sf"/>
</dbReference>
<dbReference type="SUPFAM" id="SSF46938">
    <property type="entry name" value="CRAL/TRIO N-terminal domain"/>
    <property type="match status" value="1"/>
</dbReference>
<organism evidence="3 4">
    <name type="scientific">Pyronema omphalodes (strain CBS 100304)</name>
    <name type="common">Pyronema confluens</name>
    <dbReference type="NCBI Taxonomy" id="1076935"/>
    <lineage>
        <taxon>Eukaryota</taxon>
        <taxon>Fungi</taxon>
        <taxon>Dikarya</taxon>
        <taxon>Ascomycota</taxon>
        <taxon>Pezizomycotina</taxon>
        <taxon>Pezizomycetes</taxon>
        <taxon>Pezizales</taxon>
        <taxon>Pyronemataceae</taxon>
        <taxon>Pyronema</taxon>
    </lineage>
</organism>
<sequence>MSTEYTYPATNPNAEPGHPGNTTPEDDARVVQLREQLHAEGYTDRTDTNTLLRFLRAVKNEADLVGKAKDKFVEVEKWRKEFEVDKLVEEFEYTEKDKVFEYYPQYYHKTDKDGRPLYFERLGKINLKKMKAITDEKRMIQNLVVEYERVADDRLPACSRKAGKLLETCCTVLDLQGVGPKTIWDSMDFLRKINQISSTYYPERLGKLLIINPPTLFNACFNTIKGFLDPVTANKIKICKLPELLDYIPAENLPVDFGGQCTCEDLGGCHRSDAGPWNEEKYTQPSLTDVKL</sequence>
<dbReference type="PROSITE" id="PS50191">
    <property type="entry name" value="CRAL_TRIO"/>
    <property type="match status" value="1"/>
</dbReference>
<dbReference type="PANTHER" id="PTHR45657">
    <property type="entry name" value="CRAL-TRIO DOMAIN-CONTAINING PROTEIN YKL091C-RELATED"/>
    <property type="match status" value="1"/>
</dbReference>
<dbReference type="SUPFAM" id="SSF52087">
    <property type="entry name" value="CRAL/TRIO domain"/>
    <property type="match status" value="1"/>
</dbReference>
<evidence type="ECO:0000313" key="3">
    <source>
        <dbReference type="EMBL" id="CCX34565.1"/>
    </source>
</evidence>
<evidence type="ECO:0000256" key="1">
    <source>
        <dbReference type="SAM" id="MobiDB-lite"/>
    </source>
</evidence>
<feature type="region of interest" description="Disordered" evidence="1">
    <location>
        <begin position="1"/>
        <end position="25"/>
    </location>
</feature>
<feature type="compositionally biased region" description="Polar residues" evidence="1">
    <location>
        <begin position="1"/>
        <end position="13"/>
    </location>
</feature>
<reference evidence="3 4" key="1">
    <citation type="journal article" date="2013" name="PLoS Genet.">
        <title>The genome and development-dependent transcriptomes of Pyronema confluens: a window into fungal evolution.</title>
        <authorList>
            <person name="Traeger S."/>
            <person name="Altegoer F."/>
            <person name="Freitag M."/>
            <person name="Gabaldon T."/>
            <person name="Kempken F."/>
            <person name="Kumar A."/>
            <person name="Marcet-Houben M."/>
            <person name="Poggeler S."/>
            <person name="Stajich J.E."/>
            <person name="Nowrousian M."/>
        </authorList>
    </citation>
    <scope>NUCLEOTIDE SEQUENCE [LARGE SCALE GENOMIC DNA]</scope>
    <source>
        <strain evidence="4">CBS 100304</strain>
        <tissue evidence="3">Vegetative mycelium</tissue>
    </source>
</reference>
<dbReference type="InterPro" id="IPR051026">
    <property type="entry name" value="PI/PC_transfer"/>
</dbReference>
<accession>U4LRH9</accession>
<evidence type="ECO:0000259" key="2">
    <source>
        <dbReference type="PROSITE" id="PS50191"/>
    </source>
</evidence>
<dbReference type="AlphaFoldDB" id="U4LRH9"/>
<dbReference type="InterPro" id="IPR036865">
    <property type="entry name" value="CRAL-TRIO_dom_sf"/>
</dbReference>
<protein>
    <submittedName>
        <fullName evidence="3">Similar to Sec14 cytosolic factor acc. no. Q10137</fullName>
    </submittedName>
</protein>
<dbReference type="EMBL" id="HF936567">
    <property type="protein sequence ID" value="CCX34565.1"/>
    <property type="molecule type" value="Genomic_DNA"/>
</dbReference>
<dbReference type="OrthoDB" id="1434354at2759"/>
<dbReference type="Gene3D" id="3.40.525.10">
    <property type="entry name" value="CRAL-TRIO lipid binding domain"/>
    <property type="match status" value="1"/>
</dbReference>
<gene>
    <name evidence="3" type="ORF">PCON_03958</name>
</gene>
<proteinExistence type="predicted"/>
<evidence type="ECO:0000313" key="4">
    <source>
        <dbReference type="Proteomes" id="UP000018144"/>
    </source>
</evidence>
<dbReference type="CDD" id="cd00170">
    <property type="entry name" value="SEC14"/>
    <property type="match status" value="1"/>
</dbReference>
<dbReference type="Proteomes" id="UP000018144">
    <property type="component" value="Unassembled WGS sequence"/>
</dbReference>
<dbReference type="Gene3D" id="1.10.8.20">
    <property type="entry name" value="N-terminal domain of phosphatidylinositol transfer protein sec14p"/>
    <property type="match status" value="1"/>
</dbReference>
<keyword evidence="4" id="KW-1185">Reference proteome</keyword>
<dbReference type="SMART" id="SM00516">
    <property type="entry name" value="SEC14"/>
    <property type="match status" value="1"/>
</dbReference>
<dbReference type="STRING" id="1076935.U4LRH9"/>